<dbReference type="EMBL" id="JAOPLU010000003">
    <property type="protein sequence ID" value="MDM5131808.1"/>
    <property type="molecule type" value="Genomic_DNA"/>
</dbReference>
<comment type="caution">
    <text evidence="1">The sequence shown here is derived from an EMBL/GenBank/DDBJ whole genome shotgun (WGS) entry which is preliminary data.</text>
</comment>
<gene>
    <name evidence="1" type="ORF">OB962_12535</name>
</gene>
<evidence type="ECO:0000313" key="2">
    <source>
        <dbReference type="Proteomes" id="UP001168109"/>
    </source>
</evidence>
<proteinExistence type="predicted"/>
<protein>
    <submittedName>
        <fullName evidence="1">Uncharacterized protein</fullName>
    </submittedName>
</protein>
<keyword evidence="2" id="KW-1185">Reference proteome</keyword>
<organism evidence="1 2">
    <name type="scientific">Aeromonas piscicola</name>
    <dbReference type="NCBI Taxonomy" id="600645"/>
    <lineage>
        <taxon>Bacteria</taxon>
        <taxon>Pseudomonadati</taxon>
        <taxon>Pseudomonadota</taxon>
        <taxon>Gammaproteobacteria</taxon>
        <taxon>Aeromonadales</taxon>
        <taxon>Aeromonadaceae</taxon>
        <taxon>Aeromonas</taxon>
    </lineage>
</organism>
<dbReference type="Proteomes" id="UP001168109">
    <property type="component" value="Unassembled WGS sequence"/>
</dbReference>
<name>A0ABT7QD21_9GAMM</name>
<evidence type="ECO:0000313" key="1">
    <source>
        <dbReference type="EMBL" id="MDM5131808.1"/>
    </source>
</evidence>
<accession>A0ABT7QD21</accession>
<reference evidence="1" key="1">
    <citation type="submission" date="2024-05" db="EMBL/GenBank/DDBJ databases">
        <title>WGS of Aeromonas isolates.</title>
        <authorList>
            <person name="Lee H."/>
        </authorList>
    </citation>
    <scope>NUCLEOTIDE SEQUENCE</scope>
    <source>
        <strain evidence="1">LP308</strain>
    </source>
</reference>
<dbReference type="RefSeq" id="WP_290042120.1">
    <property type="nucleotide sequence ID" value="NZ_JAOPLU010000003.1"/>
</dbReference>
<sequence>MELVVTDRSGNRTPLNLDELHRVMDLIILDLGIPSPWGLQDQHPAKPLGWWLAYFQIVSLEGKLRHETIHEPPFLFGLAKLLEVSSGQVRPP</sequence>